<dbReference type="Proteomes" id="UP000309997">
    <property type="component" value="Unassembled WGS sequence"/>
</dbReference>
<keyword evidence="2" id="KW-1185">Reference proteome</keyword>
<dbReference type="EMBL" id="RCHU02000002">
    <property type="protein sequence ID" value="KAL3604564.1"/>
    <property type="molecule type" value="Genomic_DNA"/>
</dbReference>
<organism evidence="1 2">
    <name type="scientific">Populus alba</name>
    <name type="common">White poplar</name>
    <dbReference type="NCBI Taxonomy" id="43335"/>
    <lineage>
        <taxon>Eukaryota</taxon>
        <taxon>Viridiplantae</taxon>
        <taxon>Streptophyta</taxon>
        <taxon>Embryophyta</taxon>
        <taxon>Tracheophyta</taxon>
        <taxon>Spermatophyta</taxon>
        <taxon>Magnoliopsida</taxon>
        <taxon>eudicotyledons</taxon>
        <taxon>Gunneridae</taxon>
        <taxon>Pentapetalae</taxon>
        <taxon>rosids</taxon>
        <taxon>fabids</taxon>
        <taxon>Malpighiales</taxon>
        <taxon>Salicaceae</taxon>
        <taxon>Saliceae</taxon>
        <taxon>Populus</taxon>
    </lineage>
</organism>
<sequence>MQSLAAFCETLIPPLPAFSEEIPVDKQEAIRSFYKASESQSPVTDETDDNSGNKAWEAIGYQVDTREKLKKPGERPLQRGIIETAAQQNGSTLVQYLIQRGLQVMEDPEHNTCKVKCDVVIVGSSCGGGVAASVLASSGNKVLVLEKGNY</sequence>
<reference evidence="1 2" key="1">
    <citation type="journal article" date="2024" name="Plant Biotechnol. J.">
        <title>Genome and CRISPR/Cas9 system of a widespread forest tree (Populus alba) in the world.</title>
        <authorList>
            <person name="Liu Y.J."/>
            <person name="Jiang P.F."/>
            <person name="Han X.M."/>
            <person name="Li X.Y."/>
            <person name="Wang H.M."/>
            <person name="Wang Y.J."/>
            <person name="Wang X.X."/>
            <person name="Zeng Q.Y."/>
        </authorList>
    </citation>
    <scope>NUCLEOTIDE SEQUENCE [LARGE SCALE GENOMIC DNA]</scope>
    <source>
        <strain evidence="2">cv. PAL-ZL1</strain>
    </source>
</reference>
<proteinExistence type="predicted"/>
<name>A0ACC4CT67_POPAL</name>
<protein>
    <submittedName>
        <fullName evidence="1">Uncharacterized protein</fullName>
    </submittedName>
</protein>
<evidence type="ECO:0000313" key="1">
    <source>
        <dbReference type="EMBL" id="KAL3604564.1"/>
    </source>
</evidence>
<comment type="caution">
    <text evidence="1">The sequence shown here is derived from an EMBL/GenBank/DDBJ whole genome shotgun (WGS) entry which is preliminary data.</text>
</comment>
<gene>
    <name evidence="1" type="ORF">D5086_005423</name>
</gene>
<accession>A0ACC4CT67</accession>
<evidence type="ECO:0000313" key="2">
    <source>
        <dbReference type="Proteomes" id="UP000309997"/>
    </source>
</evidence>